<feature type="transmembrane region" description="Helical" evidence="2">
    <location>
        <begin position="1402"/>
        <end position="1420"/>
    </location>
</feature>
<dbReference type="SUPFAM" id="SSF47473">
    <property type="entry name" value="EF-hand"/>
    <property type="match status" value="1"/>
</dbReference>
<dbReference type="Pfam" id="PF00149">
    <property type="entry name" value="Metallophos"/>
    <property type="match status" value="1"/>
</dbReference>
<dbReference type="SUPFAM" id="SSF56300">
    <property type="entry name" value="Metallo-dependent phosphatases"/>
    <property type="match status" value="2"/>
</dbReference>
<dbReference type="InterPro" id="IPR018247">
    <property type="entry name" value="EF_Hand_1_Ca_BS"/>
</dbReference>
<feature type="domain" description="EF-hand" evidence="3">
    <location>
        <begin position="184"/>
        <end position="219"/>
    </location>
</feature>
<dbReference type="Pfam" id="PF13499">
    <property type="entry name" value="EF-hand_7"/>
    <property type="match status" value="2"/>
</dbReference>
<keyword evidence="2" id="KW-1133">Transmembrane helix</keyword>
<dbReference type="Gene3D" id="3.60.21.10">
    <property type="match status" value="1"/>
</dbReference>
<dbReference type="PANTHER" id="PTHR14795">
    <property type="entry name" value="HELICASE RELATED"/>
    <property type="match status" value="1"/>
</dbReference>
<evidence type="ECO:0000313" key="4">
    <source>
        <dbReference type="EMBL" id="RWR83850.1"/>
    </source>
</evidence>
<feature type="domain" description="EF-hand" evidence="3">
    <location>
        <begin position="73"/>
        <end position="108"/>
    </location>
</feature>
<feature type="transmembrane region" description="Helical" evidence="2">
    <location>
        <begin position="1220"/>
        <end position="1241"/>
    </location>
</feature>
<gene>
    <name evidence="4" type="ORF">CKAN_01262400</name>
</gene>
<keyword evidence="5" id="KW-1185">Reference proteome</keyword>
<feature type="domain" description="EF-hand" evidence="3">
    <location>
        <begin position="109"/>
        <end position="144"/>
    </location>
</feature>
<feature type="transmembrane region" description="Helical" evidence="2">
    <location>
        <begin position="703"/>
        <end position="724"/>
    </location>
</feature>
<feature type="transmembrane region" description="Helical" evidence="2">
    <location>
        <begin position="1279"/>
        <end position="1299"/>
    </location>
</feature>
<feature type="transmembrane region" description="Helical" evidence="2">
    <location>
        <begin position="1336"/>
        <end position="1360"/>
    </location>
</feature>
<dbReference type="InterPro" id="IPR011992">
    <property type="entry name" value="EF-hand-dom_pair"/>
</dbReference>
<dbReference type="GO" id="GO:0016787">
    <property type="term" value="F:hydrolase activity"/>
    <property type="evidence" value="ECO:0007669"/>
    <property type="project" value="InterPro"/>
</dbReference>
<dbReference type="Pfam" id="PF24384">
    <property type="entry name" value="Ig_TMM62"/>
    <property type="match status" value="2"/>
</dbReference>
<organism evidence="4 5">
    <name type="scientific">Cinnamomum micranthum f. kanehirae</name>
    <dbReference type="NCBI Taxonomy" id="337451"/>
    <lineage>
        <taxon>Eukaryota</taxon>
        <taxon>Viridiplantae</taxon>
        <taxon>Streptophyta</taxon>
        <taxon>Embryophyta</taxon>
        <taxon>Tracheophyta</taxon>
        <taxon>Spermatophyta</taxon>
        <taxon>Magnoliopsida</taxon>
        <taxon>Magnoliidae</taxon>
        <taxon>Laurales</taxon>
        <taxon>Lauraceae</taxon>
        <taxon>Cinnamomum</taxon>
    </lineage>
</organism>
<dbReference type="InterPro" id="IPR002048">
    <property type="entry name" value="EF_hand_dom"/>
</dbReference>
<dbReference type="CDD" id="cd00051">
    <property type="entry name" value="EFh"/>
    <property type="match status" value="2"/>
</dbReference>
<dbReference type="Gene3D" id="1.10.238.10">
    <property type="entry name" value="EF-hand"/>
    <property type="match status" value="1"/>
</dbReference>
<dbReference type="InterPro" id="IPR004843">
    <property type="entry name" value="Calcineurin-like_PHP"/>
</dbReference>
<proteinExistence type="predicted"/>
<name>A0A443NZ88_9MAGN</name>
<evidence type="ECO:0000256" key="1">
    <source>
        <dbReference type="ARBA" id="ARBA00022837"/>
    </source>
</evidence>
<dbReference type="FunFam" id="1.10.238.10:FF:000001">
    <property type="entry name" value="Calmodulin 1"/>
    <property type="match status" value="1"/>
</dbReference>
<dbReference type="Pfam" id="PF24394">
    <property type="entry name" value="TMEM62_C"/>
    <property type="match status" value="2"/>
</dbReference>
<feature type="transmembrane region" description="Helical" evidence="2">
    <location>
        <begin position="762"/>
        <end position="782"/>
    </location>
</feature>
<keyword evidence="2" id="KW-0472">Membrane</keyword>
<protein>
    <recommendedName>
        <fullName evidence="3">EF-hand domain-containing protein</fullName>
    </recommendedName>
</protein>
<keyword evidence="2" id="KW-0812">Transmembrane</keyword>
<dbReference type="STRING" id="337451.A0A443NZ88"/>
<evidence type="ECO:0000259" key="3">
    <source>
        <dbReference type="PROSITE" id="PS50222"/>
    </source>
</evidence>
<dbReference type="PROSITE" id="PS50222">
    <property type="entry name" value="EF_HAND_2"/>
    <property type="match status" value="4"/>
</dbReference>
<dbReference type="GO" id="GO:0005509">
    <property type="term" value="F:calcium ion binding"/>
    <property type="evidence" value="ECO:0007669"/>
    <property type="project" value="InterPro"/>
</dbReference>
<dbReference type="InterPro" id="IPR056229">
    <property type="entry name" value="Ig_TMM62"/>
</dbReference>
<reference evidence="4 5" key="1">
    <citation type="journal article" date="2019" name="Nat. Plants">
        <title>Stout camphor tree genome fills gaps in understanding of flowering plant genome evolution.</title>
        <authorList>
            <person name="Chaw S.M."/>
            <person name="Liu Y.C."/>
            <person name="Wu Y.W."/>
            <person name="Wang H.Y."/>
            <person name="Lin C.I."/>
            <person name="Wu C.S."/>
            <person name="Ke H.M."/>
            <person name="Chang L.Y."/>
            <person name="Hsu C.Y."/>
            <person name="Yang H.T."/>
            <person name="Sudianto E."/>
            <person name="Hsu M.H."/>
            <person name="Wu K.P."/>
            <person name="Wang L.N."/>
            <person name="Leebens-Mack J.H."/>
            <person name="Tsai I.J."/>
        </authorList>
    </citation>
    <scope>NUCLEOTIDE SEQUENCE [LARGE SCALE GENOMIC DNA]</scope>
    <source>
        <strain evidence="5">cv. Chaw 1501</strain>
        <tissue evidence="4">Young leaves</tissue>
    </source>
</reference>
<dbReference type="InterPro" id="IPR029052">
    <property type="entry name" value="Metallo-depent_PP-like"/>
</dbReference>
<dbReference type="OrthoDB" id="27234at2759"/>
<dbReference type="InterPro" id="IPR056230">
    <property type="entry name" value="TMEM62_C"/>
</dbReference>
<accession>A0A443NZ88</accession>
<dbReference type="EMBL" id="QPKB01000004">
    <property type="protein sequence ID" value="RWR83850.1"/>
    <property type="molecule type" value="Genomic_DNA"/>
</dbReference>
<comment type="caution">
    <text evidence="4">The sequence shown here is derived from an EMBL/GenBank/DDBJ whole genome shotgun (WGS) entry which is preliminary data.</text>
</comment>
<feature type="transmembrane region" description="Helical" evidence="2">
    <location>
        <begin position="1253"/>
        <end position="1273"/>
    </location>
</feature>
<dbReference type="Proteomes" id="UP000283530">
    <property type="component" value="Unassembled WGS sequence"/>
</dbReference>
<feature type="transmembrane region" description="Helical" evidence="2">
    <location>
        <begin position="736"/>
        <end position="756"/>
    </location>
</feature>
<keyword evidence="1" id="KW-0106">Calcium</keyword>
<evidence type="ECO:0000313" key="5">
    <source>
        <dbReference type="Proteomes" id="UP000283530"/>
    </source>
</evidence>
<dbReference type="PROSITE" id="PS00018">
    <property type="entry name" value="EF_HAND_1"/>
    <property type="match status" value="4"/>
</dbReference>
<dbReference type="SMART" id="SM00054">
    <property type="entry name" value="EFh"/>
    <property type="match status" value="4"/>
</dbReference>
<evidence type="ECO:0000256" key="2">
    <source>
        <dbReference type="SAM" id="Phobius"/>
    </source>
</evidence>
<sequence length="1428" mass="162807">MQQSPQILQPTMPTAFLRMFHLYHLLNSLLSHFLPKKIASLLPNSWLSNTHQPIPQDIKLSSSSSPLLSVTRMNLTELRHVFQMFDRNGDGQITKEELSESLENLGIYIPNKDLAAMIEKIDTNGDGCVDVGEFRMLYEMIMDEKDEEEDMREAFNVFDENGDGFISVEELRSVLGSLGLKQGKTVEDCRKMIRQVDVDGNGMVDFKEFKQMMRGGGFAALSSKQHQETIEGTKPNSRTVIDVEGGPDSVVWVVQLSDLHFSVFHPDRADDLKRVVGPSLALINPSLVLITGDLTDGKSKDLLIMKQDEEEWIEYQEVMEAVIEKSGLDKKIFYDLRGNHDRFGVPVVGGTFDFFHKYSINAGLGRTGNVNSVTLVKSGWKHLFVGLDSALGVGLRGPTNLFGHPTDQLLSDLDSELSQWDSQVSKRVTKIAFGHFPLSFSTATESGKNLRDVFLKHSLSAYLCGHLHTKFGKNLKRHHMSFDRSLISEYFQLNMFQGSNVGNGNCLNKTAPTSEFWEWEMGDWRKSRIMRILAIDRGHVSFVDVDFTFGAKRTIILPTFPLDSRFMLRTSSLNEYDCQLMDVSSYETIRALVFSESDIASVIVRIFDSSPGHLDLVMESTMRKKKESKSRGDLYTIPWNWRAFSDPSPNRFWMQIEATDFSGRSSFTELQPISINGLTAKLNWKWKEFIVMGCQWDALYHPMFWSVLLVLFSMLLVPKAFLVCSNEHYTYKNLNLAFNVKGIGTCLTGGVFWILLELSRITSLWFGMLIYLIYLTFFPWFFGQVFTESGRMGYMTHMGWTVHVSDNSSTQSHIGLPDVIVVVLPHLCFVVLPAVLVSAALAAEKAVYHVHYLSLSGKKEDDYKSRSKRHVRERWIRKLLFVISLMIFWKHWKKSGWKHLFVGLDSALGVGLRGPTNLFGHPTDQLLSDLDSELSQWDSQVSKRVTKIAFGHFPLSFSTATGSGKNLRDVFLKHSLSAYLCGHLHTKFGKNLKRHHMSFDRSLISEYFQLNMFQGSNVGNGNCLNKTAPTSEFWEWEMGDWRKSRIMRRLAIDRGHVSFVDVDFTFGAKRTIILPTFPLDSRFMLRTSSLNEYDCQLMDVSSYETIRALVFSESDIASVIVRIFDSSPGHLDLVMESTMRKKKESKSRGDLYTIPWNWRAFSDPSPNRFWMQIEATDFSGRSSFTELQPISINGLTAKLNWKWKEFIVMGCQWDALYHPMFWSVLLVLFSMLLVPKAFLVFSNEHYTYKNPNLAFNVKGIGTCLTGGVFWILLELARITSLWFGMLIYLIYLTFFPWFFGQVFTESGRMGYMTHMGWTVHVSDNSSTQSHIGLPDVIVVVLPHLCFVVLPAVLVSAALAAEKAVYHVHYLSLSGKKEDDYKSRSKRHNCRALTKAYEMNPVLHSPTYCLPIPLLLAYAIFRTKGSHIQ</sequence>
<dbReference type="PANTHER" id="PTHR14795:SF0">
    <property type="entry name" value="TRANSMEMBRANE PROTEIN 62"/>
    <property type="match status" value="1"/>
</dbReference>
<feature type="domain" description="EF-hand" evidence="3">
    <location>
        <begin position="146"/>
        <end position="181"/>
    </location>
</feature>